<dbReference type="InterPro" id="IPR006121">
    <property type="entry name" value="HMA_dom"/>
</dbReference>
<dbReference type="RefSeq" id="WP_387964912.1">
    <property type="nucleotide sequence ID" value="NZ_JBHSGP010000014.1"/>
</dbReference>
<evidence type="ECO:0000313" key="4">
    <source>
        <dbReference type="Proteomes" id="UP001595953"/>
    </source>
</evidence>
<organism evidence="3 4">
    <name type="scientific">Geojedonia litorea</name>
    <dbReference type="NCBI Taxonomy" id="1268269"/>
    <lineage>
        <taxon>Bacteria</taxon>
        <taxon>Pseudomonadati</taxon>
        <taxon>Bacteroidota</taxon>
        <taxon>Flavobacteriia</taxon>
        <taxon>Flavobacteriales</taxon>
        <taxon>Flavobacteriaceae</taxon>
        <taxon>Geojedonia</taxon>
    </lineage>
</organism>
<feature type="domain" description="HMA" evidence="2">
    <location>
        <begin position="20"/>
        <end position="88"/>
    </location>
</feature>
<dbReference type="SUPFAM" id="SSF55008">
    <property type="entry name" value="HMA, heavy metal-associated domain"/>
    <property type="match status" value="1"/>
</dbReference>
<name>A0ABV9N912_9FLAO</name>
<dbReference type="PROSITE" id="PS50846">
    <property type="entry name" value="HMA_2"/>
    <property type="match status" value="1"/>
</dbReference>
<accession>A0ABV9N912</accession>
<feature type="signal peptide" evidence="1">
    <location>
        <begin position="1"/>
        <end position="18"/>
    </location>
</feature>
<evidence type="ECO:0000256" key="1">
    <source>
        <dbReference type="SAM" id="SignalP"/>
    </source>
</evidence>
<dbReference type="CDD" id="cd00371">
    <property type="entry name" value="HMA"/>
    <property type="match status" value="1"/>
</dbReference>
<reference evidence="4" key="1">
    <citation type="journal article" date="2019" name="Int. J. Syst. Evol. Microbiol.">
        <title>The Global Catalogue of Microorganisms (GCM) 10K type strain sequencing project: providing services to taxonomists for standard genome sequencing and annotation.</title>
        <authorList>
            <consortium name="The Broad Institute Genomics Platform"/>
            <consortium name="The Broad Institute Genome Sequencing Center for Infectious Disease"/>
            <person name="Wu L."/>
            <person name="Ma J."/>
        </authorList>
    </citation>
    <scope>NUCLEOTIDE SEQUENCE [LARGE SCALE GENOMIC DNA]</scope>
    <source>
        <strain evidence="4">CCUG 63682</strain>
    </source>
</reference>
<gene>
    <name evidence="3" type="ORF">ACFO5O_14220</name>
</gene>
<dbReference type="Gene3D" id="3.30.70.100">
    <property type="match status" value="1"/>
</dbReference>
<dbReference type="Proteomes" id="UP001595953">
    <property type="component" value="Unassembled WGS sequence"/>
</dbReference>
<keyword evidence="4" id="KW-1185">Reference proteome</keyword>
<dbReference type="InterPro" id="IPR036163">
    <property type="entry name" value="HMA_dom_sf"/>
</dbReference>
<protein>
    <submittedName>
        <fullName evidence="3">Heavy-metal-associated domain-containing protein</fullName>
    </submittedName>
</protein>
<evidence type="ECO:0000259" key="2">
    <source>
        <dbReference type="PROSITE" id="PS50846"/>
    </source>
</evidence>
<dbReference type="EMBL" id="JBHSGP010000014">
    <property type="protein sequence ID" value="MFC4723488.1"/>
    <property type="molecule type" value="Genomic_DNA"/>
</dbReference>
<keyword evidence="1" id="KW-0732">Signal</keyword>
<proteinExistence type="predicted"/>
<feature type="chain" id="PRO_5047067816" evidence="1">
    <location>
        <begin position="19"/>
        <end position="117"/>
    </location>
</feature>
<sequence length="117" mass="13011">MKTIVLSIAILATSFAWAQDKNAKATIEVDGICMMCKVRIEKASIKTKGVKSAVWDVATHELKLIFDERKTNLNAIKKNIAAVGHDTKDVKATKEAYDSLDPCCKYKDEDVVNDHKN</sequence>
<evidence type="ECO:0000313" key="3">
    <source>
        <dbReference type="EMBL" id="MFC4723488.1"/>
    </source>
</evidence>
<dbReference type="Pfam" id="PF00403">
    <property type="entry name" value="HMA"/>
    <property type="match status" value="1"/>
</dbReference>
<comment type="caution">
    <text evidence="3">The sequence shown here is derived from an EMBL/GenBank/DDBJ whole genome shotgun (WGS) entry which is preliminary data.</text>
</comment>